<protein>
    <recommendedName>
        <fullName evidence="1">NADP-dependent oxidoreductase domain-containing protein</fullName>
    </recommendedName>
</protein>
<dbReference type="SUPFAM" id="SSF51430">
    <property type="entry name" value="NAD(P)-linked oxidoreductase"/>
    <property type="match status" value="1"/>
</dbReference>
<sequence length="206" mass="23402">MDCEYIDLYLMHWPQAQIGDRVLKEDEHPTFVDTWKDMEKLLETGKVKSIGVSNFSIKTLEILLPHCSVIPATNQVQLHPCLPQFELKEYCESKGILLTAYSPFGQNNQLFFKDADIIRIAESHNASVAQVAVAWAVQRGTIVIPKSANVDRMKANITLIQLTSEEMDAINNIHKKPGMHRSLLTEYFAADHTIFGWSLEQLGWSM</sequence>
<proteinExistence type="predicted"/>
<dbReference type="InterPro" id="IPR018170">
    <property type="entry name" value="Aldo/ket_reductase_CS"/>
</dbReference>
<name>A0A2R6QEC8_9APHY</name>
<dbReference type="Pfam" id="PF00248">
    <property type="entry name" value="Aldo_ket_red"/>
    <property type="match status" value="1"/>
</dbReference>
<dbReference type="PROSITE" id="PS00062">
    <property type="entry name" value="ALDOKETO_REDUCTASE_2"/>
    <property type="match status" value="1"/>
</dbReference>
<dbReference type="InterPro" id="IPR023210">
    <property type="entry name" value="NADP_OxRdtase_dom"/>
</dbReference>
<dbReference type="PRINTS" id="PR00069">
    <property type="entry name" value="ALDKETRDTASE"/>
</dbReference>
<dbReference type="STRING" id="98765.A0A2R6QEC8"/>
<dbReference type="EMBL" id="MLYV02000365">
    <property type="protein sequence ID" value="PSS06486.1"/>
    <property type="molecule type" value="Genomic_DNA"/>
</dbReference>
<reference evidence="2 3" key="1">
    <citation type="submission" date="2018-02" db="EMBL/GenBank/DDBJ databases">
        <title>Genome sequence of the basidiomycete white-rot fungus Phlebia centrifuga.</title>
        <authorList>
            <person name="Granchi Z."/>
            <person name="Peng M."/>
            <person name="de Vries R.P."/>
            <person name="Hilden K."/>
            <person name="Makela M.R."/>
            <person name="Grigoriev I."/>
            <person name="Riley R."/>
        </authorList>
    </citation>
    <scope>NUCLEOTIDE SEQUENCE [LARGE SCALE GENOMIC DNA]</scope>
    <source>
        <strain evidence="2 3">FBCC195</strain>
    </source>
</reference>
<evidence type="ECO:0000313" key="3">
    <source>
        <dbReference type="Proteomes" id="UP000186601"/>
    </source>
</evidence>
<dbReference type="InterPro" id="IPR036812">
    <property type="entry name" value="NAD(P)_OxRdtase_dom_sf"/>
</dbReference>
<dbReference type="InterPro" id="IPR020471">
    <property type="entry name" value="AKR"/>
</dbReference>
<organism evidence="2 3">
    <name type="scientific">Hermanssonia centrifuga</name>
    <dbReference type="NCBI Taxonomy" id="98765"/>
    <lineage>
        <taxon>Eukaryota</taxon>
        <taxon>Fungi</taxon>
        <taxon>Dikarya</taxon>
        <taxon>Basidiomycota</taxon>
        <taxon>Agaricomycotina</taxon>
        <taxon>Agaricomycetes</taxon>
        <taxon>Polyporales</taxon>
        <taxon>Meruliaceae</taxon>
        <taxon>Hermanssonia</taxon>
    </lineage>
</organism>
<accession>A0A2R6QEC8</accession>
<dbReference type="PANTHER" id="PTHR11732">
    <property type="entry name" value="ALDO/KETO REDUCTASE"/>
    <property type="match status" value="1"/>
</dbReference>
<dbReference type="PROSITE" id="PS00063">
    <property type="entry name" value="ALDOKETO_REDUCTASE_3"/>
    <property type="match status" value="1"/>
</dbReference>
<dbReference type="GO" id="GO:0016491">
    <property type="term" value="F:oxidoreductase activity"/>
    <property type="evidence" value="ECO:0007669"/>
    <property type="project" value="InterPro"/>
</dbReference>
<dbReference type="Gene3D" id="3.20.20.100">
    <property type="entry name" value="NADP-dependent oxidoreductase domain"/>
    <property type="match status" value="1"/>
</dbReference>
<keyword evidence="3" id="KW-1185">Reference proteome</keyword>
<gene>
    <name evidence="2" type="ORF">PHLCEN_2v3715</name>
</gene>
<evidence type="ECO:0000259" key="1">
    <source>
        <dbReference type="Pfam" id="PF00248"/>
    </source>
</evidence>
<dbReference type="OrthoDB" id="5945798at2759"/>
<comment type="caution">
    <text evidence="2">The sequence shown here is derived from an EMBL/GenBank/DDBJ whole genome shotgun (WGS) entry which is preliminary data.</text>
</comment>
<dbReference type="AlphaFoldDB" id="A0A2R6QEC8"/>
<feature type="domain" description="NADP-dependent oxidoreductase" evidence="1">
    <location>
        <begin position="1"/>
        <end position="173"/>
    </location>
</feature>
<evidence type="ECO:0000313" key="2">
    <source>
        <dbReference type="EMBL" id="PSS06486.1"/>
    </source>
</evidence>
<dbReference type="Proteomes" id="UP000186601">
    <property type="component" value="Unassembled WGS sequence"/>
</dbReference>